<dbReference type="SUPFAM" id="SSF81452">
    <property type="entry name" value="Cytochrome c oxidase subunit III-like"/>
    <property type="match status" value="1"/>
</dbReference>
<comment type="subcellular location">
    <subcellularLocation>
        <location evidence="1 7">Cell membrane</location>
        <topology evidence="1 7">Multi-pass membrane protein</topology>
    </subcellularLocation>
</comment>
<evidence type="ECO:0000256" key="7">
    <source>
        <dbReference type="RuleBase" id="RU003376"/>
    </source>
</evidence>
<feature type="transmembrane region" description="Helical" evidence="8">
    <location>
        <begin position="144"/>
        <end position="172"/>
    </location>
</feature>
<accession>A0ABU0TDT2</accession>
<feature type="transmembrane region" description="Helical" evidence="8">
    <location>
        <begin position="184"/>
        <end position="208"/>
    </location>
</feature>
<name>A0ABU0TDT2_9FLAO</name>
<dbReference type="InterPro" id="IPR013833">
    <property type="entry name" value="Cyt_c_oxidase_su3_a-hlx"/>
</dbReference>
<feature type="transmembrane region" description="Helical" evidence="8">
    <location>
        <begin position="29"/>
        <end position="54"/>
    </location>
</feature>
<dbReference type="PANTHER" id="PTHR11403:SF2">
    <property type="entry name" value="CYTOCHROME BO(3) UBIQUINOL OXIDASE SUBUNIT 3"/>
    <property type="match status" value="1"/>
</dbReference>
<evidence type="ECO:0000256" key="5">
    <source>
        <dbReference type="ARBA" id="ARBA00022989"/>
    </source>
</evidence>
<keyword evidence="11" id="KW-1185">Reference proteome</keyword>
<keyword evidence="6 8" id="KW-0472">Membrane</keyword>
<comment type="similarity">
    <text evidence="2 7">Belongs to the cytochrome c oxidase subunit 3 family.</text>
</comment>
<evidence type="ECO:0000256" key="3">
    <source>
        <dbReference type="ARBA" id="ARBA00022475"/>
    </source>
</evidence>
<evidence type="ECO:0000256" key="8">
    <source>
        <dbReference type="SAM" id="Phobius"/>
    </source>
</evidence>
<keyword evidence="3" id="KW-1003">Cell membrane</keyword>
<dbReference type="PROSITE" id="PS50253">
    <property type="entry name" value="COX3"/>
    <property type="match status" value="1"/>
</dbReference>
<protein>
    <submittedName>
        <fullName evidence="10">Cytochrome o ubiquinol oxidase subunit 3</fullName>
    </submittedName>
</protein>
<evidence type="ECO:0000256" key="6">
    <source>
        <dbReference type="ARBA" id="ARBA00023136"/>
    </source>
</evidence>
<keyword evidence="5 8" id="KW-1133">Transmembrane helix</keyword>
<proteinExistence type="inferred from homology"/>
<dbReference type="InterPro" id="IPR024791">
    <property type="entry name" value="Cyt_c/ubiquinol_Oxase_su3"/>
</dbReference>
<evidence type="ECO:0000313" key="10">
    <source>
        <dbReference type="EMBL" id="MDQ1095224.1"/>
    </source>
</evidence>
<dbReference type="RefSeq" id="WP_307445801.1">
    <property type="nucleotide sequence ID" value="NZ_JAUTAL010000001.1"/>
</dbReference>
<dbReference type="EMBL" id="JAUTAL010000001">
    <property type="protein sequence ID" value="MDQ1095224.1"/>
    <property type="molecule type" value="Genomic_DNA"/>
</dbReference>
<feature type="transmembrane region" description="Helical" evidence="8">
    <location>
        <begin position="74"/>
        <end position="94"/>
    </location>
</feature>
<comment type="caution">
    <text evidence="10">The sequence shown here is derived from an EMBL/GenBank/DDBJ whole genome shotgun (WGS) entry which is preliminary data.</text>
</comment>
<gene>
    <name evidence="10" type="ORF">QE404_000371</name>
</gene>
<dbReference type="InterPro" id="IPR035973">
    <property type="entry name" value="Cyt_c_oxidase_su3-like_sf"/>
</dbReference>
<dbReference type="Proteomes" id="UP001225072">
    <property type="component" value="Unassembled WGS sequence"/>
</dbReference>
<evidence type="ECO:0000313" key="11">
    <source>
        <dbReference type="Proteomes" id="UP001225072"/>
    </source>
</evidence>
<sequence>MFFDKKYSIHPGLNLEHDSPEPEKKTETVVFGFWTFLMSDLIIFGILFATYASSHNMMGMADGPGPKDLFNLKSVIYQTLFLLLSSLTFGISSLIMKYKQNKNMMALWLIITFILGFLFLYFEITDLSDMAKSGGVPTRSGWLSSMYALLGLHGLHIGIGLVWLLVTIFQIYSRGFDFATKSRVLCLGVYWHFLDLVWIGIFSVIFLFGTL</sequence>
<evidence type="ECO:0000259" key="9">
    <source>
        <dbReference type="PROSITE" id="PS50253"/>
    </source>
</evidence>
<organism evidence="10 11">
    <name type="scientific">Chryseobacterium camelliae</name>
    <dbReference type="NCBI Taxonomy" id="1265445"/>
    <lineage>
        <taxon>Bacteria</taxon>
        <taxon>Pseudomonadati</taxon>
        <taxon>Bacteroidota</taxon>
        <taxon>Flavobacteriia</taxon>
        <taxon>Flavobacteriales</taxon>
        <taxon>Weeksellaceae</taxon>
        <taxon>Chryseobacterium group</taxon>
        <taxon>Chryseobacterium</taxon>
    </lineage>
</organism>
<reference evidence="10 11" key="1">
    <citation type="submission" date="2023-07" db="EMBL/GenBank/DDBJ databases">
        <title>Functional and genomic diversity of the sorghum phyllosphere microbiome.</title>
        <authorList>
            <person name="Shade A."/>
        </authorList>
    </citation>
    <scope>NUCLEOTIDE SEQUENCE [LARGE SCALE GENOMIC DNA]</scope>
    <source>
        <strain evidence="10 11">SORGH_AS_1064</strain>
    </source>
</reference>
<dbReference type="PANTHER" id="PTHR11403">
    <property type="entry name" value="CYTOCHROME C OXIDASE SUBUNIT III"/>
    <property type="match status" value="1"/>
</dbReference>
<feature type="transmembrane region" description="Helical" evidence="8">
    <location>
        <begin position="106"/>
        <end position="124"/>
    </location>
</feature>
<dbReference type="Pfam" id="PF00510">
    <property type="entry name" value="COX3"/>
    <property type="match status" value="1"/>
</dbReference>
<evidence type="ECO:0000256" key="1">
    <source>
        <dbReference type="ARBA" id="ARBA00004651"/>
    </source>
</evidence>
<feature type="domain" description="Heme-copper oxidase subunit III family profile" evidence="9">
    <location>
        <begin position="1"/>
        <end position="210"/>
    </location>
</feature>
<keyword evidence="4 7" id="KW-0812">Transmembrane</keyword>
<evidence type="ECO:0000256" key="4">
    <source>
        <dbReference type="ARBA" id="ARBA00022692"/>
    </source>
</evidence>
<dbReference type="InterPro" id="IPR000298">
    <property type="entry name" value="Cyt_c_oxidase-like_su3"/>
</dbReference>
<evidence type="ECO:0000256" key="2">
    <source>
        <dbReference type="ARBA" id="ARBA00010581"/>
    </source>
</evidence>
<dbReference type="Gene3D" id="1.20.120.80">
    <property type="entry name" value="Cytochrome c oxidase, subunit III, four-helix bundle"/>
    <property type="match status" value="1"/>
</dbReference>